<dbReference type="InterPro" id="IPR047709">
    <property type="entry name" value="HpsJ-like"/>
</dbReference>
<proteinExistence type="predicted"/>
<dbReference type="EMBL" id="JACJPY010000020">
    <property type="protein sequence ID" value="MBD2150159.1"/>
    <property type="molecule type" value="Genomic_DNA"/>
</dbReference>
<comment type="caution">
    <text evidence="2">The sequence shown here is derived from an EMBL/GenBank/DDBJ whole genome shotgun (WGS) entry which is preliminary data.</text>
</comment>
<gene>
    <name evidence="2" type="ORF">H6F44_08515</name>
</gene>
<feature type="transmembrane region" description="Helical" evidence="1">
    <location>
        <begin position="12"/>
        <end position="30"/>
    </location>
</feature>
<evidence type="ECO:0000313" key="2">
    <source>
        <dbReference type="EMBL" id="MBD2150159.1"/>
    </source>
</evidence>
<evidence type="ECO:0000256" key="1">
    <source>
        <dbReference type="SAM" id="Phobius"/>
    </source>
</evidence>
<dbReference type="NCBIfam" id="NF038305">
    <property type="entry name" value="HpsJ_fam"/>
    <property type="match status" value="1"/>
</dbReference>
<feature type="transmembrane region" description="Helical" evidence="1">
    <location>
        <begin position="203"/>
        <end position="222"/>
    </location>
</feature>
<protein>
    <submittedName>
        <fullName evidence="2">Uncharacterized protein</fullName>
    </submittedName>
</protein>
<sequence>MEDSQMPAMGRPTYLLIRAFGYCCLVLSLLDNFVLAIPFKFTDAVWELSLYGQLIERIPLLLLAFPLVFMGEYSARMPWERIITRIVAWIAIIAAVLLLLGVPLAIVNTVRVQNIRHSEIIAKVAQQNGPIQEVADRLSKANTDDEIRNILQAINAQANISDRINLQEAKQTLLAEIEKSVLKNQTEADVLKRRATISLWKDGAKWAIAGLFSGLFLVYVWLQSKWTRVGISY</sequence>
<feature type="transmembrane region" description="Helical" evidence="1">
    <location>
        <begin position="82"/>
        <end position="106"/>
    </location>
</feature>
<dbReference type="AlphaFoldDB" id="A0A926URZ3"/>
<reference evidence="2" key="1">
    <citation type="journal article" date="2015" name="ISME J.">
        <title>Draft Genome Sequence of Streptomyces incarnatus NRRL8089, which Produces the Nucleoside Antibiotic Sinefungin.</title>
        <authorList>
            <person name="Oshima K."/>
            <person name="Hattori M."/>
            <person name="Shimizu H."/>
            <person name="Fukuda K."/>
            <person name="Nemoto M."/>
            <person name="Inagaki K."/>
            <person name="Tamura T."/>
        </authorList>
    </citation>
    <scope>NUCLEOTIDE SEQUENCE</scope>
    <source>
        <strain evidence="2">FACHB-1277</strain>
    </source>
</reference>
<name>A0A926URZ3_9CYAN</name>
<keyword evidence="1" id="KW-0472">Membrane</keyword>
<dbReference type="RefSeq" id="WP_190350526.1">
    <property type="nucleotide sequence ID" value="NZ_JACJPY010000020.1"/>
</dbReference>
<keyword evidence="3" id="KW-1185">Reference proteome</keyword>
<organism evidence="2 3">
    <name type="scientific">Pseudanabaena cinerea FACHB-1277</name>
    <dbReference type="NCBI Taxonomy" id="2949581"/>
    <lineage>
        <taxon>Bacteria</taxon>
        <taxon>Bacillati</taxon>
        <taxon>Cyanobacteriota</taxon>
        <taxon>Cyanophyceae</taxon>
        <taxon>Pseudanabaenales</taxon>
        <taxon>Pseudanabaenaceae</taxon>
        <taxon>Pseudanabaena</taxon>
        <taxon>Pseudanabaena cinerea</taxon>
    </lineage>
</organism>
<feature type="transmembrane region" description="Helical" evidence="1">
    <location>
        <begin position="50"/>
        <end position="70"/>
    </location>
</feature>
<reference evidence="2" key="2">
    <citation type="submission" date="2020-08" db="EMBL/GenBank/DDBJ databases">
        <authorList>
            <person name="Chen M."/>
            <person name="Teng W."/>
            <person name="Zhao L."/>
            <person name="Hu C."/>
            <person name="Zhou Y."/>
            <person name="Han B."/>
            <person name="Song L."/>
            <person name="Shu W."/>
        </authorList>
    </citation>
    <scope>NUCLEOTIDE SEQUENCE</scope>
    <source>
        <strain evidence="2">FACHB-1277</strain>
    </source>
</reference>
<keyword evidence="1" id="KW-1133">Transmembrane helix</keyword>
<evidence type="ECO:0000313" key="3">
    <source>
        <dbReference type="Proteomes" id="UP000631421"/>
    </source>
</evidence>
<accession>A0A926URZ3</accession>
<keyword evidence="1" id="KW-0812">Transmembrane</keyword>
<dbReference type="Proteomes" id="UP000631421">
    <property type="component" value="Unassembled WGS sequence"/>
</dbReference>